<evidence type="ECO:0008006" key="4">
    <source>
        <dbReference type="Google" id="ProtNLM"/>
    </source>
</evidence>
<sequence>MTADDVLRVLRAMQPRHRQYVLSVLGLRVVATVNRGMAAQMLARLRADHPAAHSDLLGNITAPVSVALDAGADPGQWTALLGSDPRLALNVYADNRALAGSLEAAVRDLSPRLLTAGLTVAITKDTAAAAAALAVLAREHDSARATYQHLSESYPELPPIPAAPLSELVQPARLAALGVTNTNISGEDLADLLDELPNGPDDAAVLAQEVDSPVEENPASAVLASADQSSPAQRAQALLTEWDAACAAADAVANALKEGRFPAAGDVARIAKHAETGLTVLDDLHSVLGEAIPGTRDALLSAVETLTQRAQAAADIIWLRRLAGIEGPQGIDGAVAEVRESATAAISAPAAPRGHLAALWALFELTEAARGGATVDFAVLSETQTAAQVAWPTAGPLIAAIAYGAVTVPNQESTTEPVVEVPESGVERVPPAEPSEPVATPEPSVQSTGPGVLDGTGPEMATLAEGASDLPTEDPGSGLVPSTNSGDAELADLDALLKAGAGATLAAVSNPRRRSTASAVHDTTLEDAGVATPTGFAPSRPTEVESTGTVDRVGAAALLPAGRFGLAADLLEASGASAPSVAARRLAAYAAALTSPTGRLATAFAELAPVVSREALGEDRAGQLVALTAAGRIALLAPSAGPATVLLELLPCVSEQPALTESLTALADASRAGIVVLAEAADAVGTLAAAENAAAEAASDAAGLLSGATRRTIKYIPANGVYQAWMSPEGELGTLLALVATNNPDTLTSVRDKVVALRGRAHKAIDSTFAAQRRNRSNRIIAGARSTLLTRWEEAIELAARWAELTERTTERQVTVATGAWQAGPLTTMRHRIAGVREQAVAELAAQSGKDPDTTAAVEAAGQLLADAFAICDGAAPDSDELPVAFAAHAELLATPLALEANTLLPAGGLSAEHVPALLAVAGTDPADPVDMYTHRAERGDHDLTATLITGVRTSDPTSAAALERRRGSDIAEQAADVADEVTAMARLIDTRRLAGTLDDQPWAALAARAEALADPARRDFGRIRATVAEITADLNALVDNKITATLARIEERARSNQAVAEAAEVLTGLTRDGQVASAEEYLETALTGGALPAASRGVDHLEKYFPAVPQLAIERPNLLDELHAAFSRGPANVSVASLDAAGLNLADLSQARCDAGRRALGCWKALAGHEGAGARKADITTALQAVLAQAGLEFTGAKMDQSSTRQTGRQWIRLSGVTGTGQALTPTLGSAMSPDGATLRVLLVRSAPTPTTLIEWMSGETPDHTVLALWLSGALSPTDRRAIANAARGRPTPPLLVLDTAALAYLVCQPEPRRSTFAATALPFTAASPYRDTPGDTPPEMFYGRTDELAAVVDLNGPSFVSGGRQLGKSALLRVAARRFEASGPRRHAVLTSVFTVGGDGRPERLWDALWPHLARIGIVTETVLAKDVDIAQVVYDSVLRWLDDDPTRALLILLDEADAFLDADAAGVRFTHVDWCRRLMLDTSRRVKVVFAGLHRTARFESLPNQPLSHLGRPISVGPLRPQHAHDLLTEPLAALGFTFAEPIALPARILAMANNMPALLQLFGEALVKHLASRSVPADGPPQRITDADVDEVFADADLRAAFREKYVLTLNLDHRYLVIAYAVAEAAHERGIDTSLGLSELSEIARLHWPAGFSGVSADDFRGLVAECVDLGVLAIDGGSYRLRTPTVLRLLGTEEEVLETLYTASERLVVPSPSDAGSYRRRVGHARSPLTERQLGRLFDARREVLTVTGSLALGVDAVLTAVEAAAAEGARLTTVNRARTVTPDGVRAAVARAAANTTLLLVDALALTPVALTALLATAEEAVAAAWLDVTVAVIVSPANASAWITRASRVDLIRVDEPGLRMWCDEDNLPFRDDESRARLLAVTGGWPQAITQAKRLTESAGAAIGSGKLLGDLTAWLSGREGHKLPARAGLGPETTMLAQVFHSVVALVGASGEDPHELVELLELDDRVDLTAMAVDAGFGSLDDVIAVLATLGCLTVTSTGRLRPELTLAALVTGAPVGAEV</sequence>
<evidence type="ECO:0000313" key="3">
    <source>
        <dbReference type="Proteomes" id="UP000533598"/>
    </source>
</evidence>
<dbReference type="EMBL" id="JACHMH010000001">
    <property type="protein sequence ID" value="MBB4675669.1"/>
    <property type="molecule type" value="Genomic_DNA"/>
</dbReference>
<dbReference type="InterPro" id="IPR027417">
    <property type="entry name" value="P-loop_NTPase"/>
</dbReference>
<feature type="region of interest" description="Disordered" evidence="1">
    <location>
        <begin position="507"/>
        <end position="547"/>
    </location>
</feature>
<feature type="compositionally biased region" description="Low complexity" evidence="1">
    <location>
        <begin position="412"/>
        <end position="429"/>
    </location>
</feature>
<gene>
    <name evidence="2" type="ORF">HNR67_001787</name>
</gene>
<proteinExistence type="predicted"/>
<accession>A0A7W7FUD5</accession>
<evidence type="ECO:0000313" key="2">
    <source>
        <dbReference type="EMBL" id="MBB4675669.1"/>
    </source>
</evidence>
<feature type="region of interest" description="Disordered" evidence="1">
    <location>
        <begin position="412"/>
        <end position="486"/>
    </location>
</feature>
<keyword evidence="3" id="KW-1185">Reference proteome</keyword>
<protein>
    <recommendedName>
        <fullName evidence="4">AAA domain-containing protein</fullName>
    </recommendedName>
</protein>
<dbReference type="SUPFAM" id="SSF52540">
    <property type="entry name" value="P-loop containing nucleoside triphosphate hydrolases"/>
    <property type="match status" value="1"/>
</dbReference>
<comment type="caution">
    <text evidence="2">The sequence shown here is derived from an EMBL/GenBank/DDBJ whole genome shotgun (WGS) entry which is preliminary data.</text>
</comment>
<dbReference type="Proteomes" id="UP000533598">
    <property type="component" value="Unassembled WGS sequence"/>
</dbReference>
<reference evidence="2 3" key="1">
    <citation type="submission" date="2020-08" db="EMBL/GenBank/DDBJ databases">
        <title>Sequencing the genomes of 1000 actinobacteria strains.</title>
        <authorList>
            <person name="Klenk H.-P."/>
        </authorList>
    </citation>
    <scope>NUCLEOTIDE SEQUENCE [LARGE SCALE GENOMIC DNA]</scope>
    <source>
        <strain evidence="2 3">DSM 44230</strain>
    </source>
</reference>
<dbReference type="RefSeq" id="WP_185001611.1">
    <property type="nucleotide sequence ID" value="NZ_BAAAUI010000031.1"/>
</dbReference>
<organism evidence="2 3">
    <name type="scientific">Crossiella cryophila</name>
    <dbReference type="NCBI Taxonomy" id="43355"/>
    <lineage>
        <taxon>Bacteria</taxon>
        <taxon>Bacillati</taxon>
        <taxon>Actinomycetota</taxon>
        <taxon>Actinomycetes</taxon>
        <taxon>Pseudonocardiales</taxon>
        <taxon>Pseudonocardiaceae</taxon>
        <taxon>Crossiella</taxon>
    </lineage>
</organism>
<evidence type="ECO:0000256" key="1">
    <source>
        <dbReference type="SAM" id="MobiDB-lite"/>
    </source>
</evidence>
<name>A0A7W7FUD5_9PSEU</name>
<dbReference type="Gene3D" id="3.40.50.300">
    <property type="entry name" value="P-loop containing nucleotide triphosphate hydrolases"/>
    <property type="match status" value="1"/>
</dbReference>